<dbReference type="InterPro" id="IPR018060">
    <property type="entry name" value="HTH_AraC"/>
</dbReference>
<evidence type="ECO:0000313" key="5">
    <source>
        <dbReference type="Proteomes" id="UP000504693"/>
    </source>
</evidence>
<dbReference type="InterPro" id="IPR009057">
    <property type="entry name" value="Homeodomain-like_sf"/>
</dbReference>
<feature type="domain" description="HTH araC/xylS-type" evidence="3">
    <location>
        <begin position="214"/>
        <end position="307"/>
    </location>
</feature>
<dbReference type="EMBL" id="CP053921">
    <property type="protein sequence ID" value="QKG70045.1"/>
    <property type="molecule type" value="Genomic_DNA"/>
</dbReference>
<keyword evidence="1" id="KW-0805">Transcription regulation</keyword>
<dbReference type="AlphaFoldDB" id="A0A7D4C1V8"/>
<evidence type="ECO:0000313" key="4">
    <source>
        <dbReference type="EMBL" id="QKG70045.1"/>
    </source>
</evidence>
<organism evidence="4 5">
    <name type="scientific">Erythrobacter mangrovi</name>
    <dbReference type="NCBI Taxonomy" id="2739433"/>
    <lineage>
        <taxon>Bacteria</taxon>
        <taxon>Pseudomonadati</taxon>
        <taxon>Pseudomonadota</taxon>
        <taxon>Alphaproteobacteria</taxon>
        <taxon>Sphingomonadales</taxon>
        <taxon>Erythrobacteraceae</taxon>
        <taxon>Erythrobacter/Porphyrobacter group</taxon>
        <taxon>Erythrobacter</taxon>
    </lineage>
</organism>
<dbReference type="KEGG" id="emv:HQR01_00915"/>
<dbReference type="InterPro" id="IPR029062">
    <property type="entry name" value="Class_I_gatase-like"/>
</dbReference>
<accession>A0A7D4C1V8</accession>
<proteinExistence type="predicted"/>
<reference evidence="4 5" key="1">
    <citation type="submission" date="2020-05" db="EMBL/GenBank/DDBJ databases">
        <title>Erythrobacter mangrovi sp. nov., isolated from rhizosphere soil of mangrove plant (Kandelia candel).</title>
        <authorList>
            <person name="Ye Y.H."/>
        </authorList>
    </citation>
    <scope>NUCLEOTIDE SEQUENCE [LARGE SCALE GENOMIC DNA]</scope>
    <source>
        <strain evidence="4 5">EB310</strain>
    </source>
</reference>
<dbReference type="SUPFAM" id="SSF46689">
    <property type="entry name" value="Homeodomain-like"/>
    <property type="match status" value="1"/>
</dbReference>
<gene>
    <name evidence="4" type="ORF">HQR01_00915</name>
</gene>
<dbReference type="PANTHER" id="PTHR43130:SF3">
    <property type="entry name" value="HTH-TYPE TRANSCRIPTIONAL REGULATOR RV1931C"/>
    <property type="match status" value="1"/>
</dbReference>
<evidence type="ECO:0000256" key="2">
    <source>
        <dbReference type="ARBA" id="ARBA00023163"/>
    </source>
</evidence>
<dbReference type="GO" id="GO:0043565">
    <property type="term" value="F:sequence-specific DNA binding"/>
    <property type="evidence" value="ECO:0007669"/>
    <property type="project" value="InterPro"/>
</dbReference>
<protein>
    <submittedName>
        <fullName evidence="4">AraC family transcriptional regulator</fullName>
    </submittedName>
</protein>
<sequence length="307" mass="33379">MRTIVILAYDGAQILDVAGPTSVFGEANTLDEAAQYEVVIASIEGARIRLGAALVVQPVPLQQFQSRRIDTLIVPGGETGSLAAAVRNPALADAVKALPQPRRIASVCTGAFLLAKWGLLEGKKVTTHWEAALELKRKHPDLEVDADALFVEDGNVWTSAGVSTGIDMSLAMVEQDCGRYLAARIARRLVLQTRRSGNQSQFSEILAAQAGEFSELVDWMQQNLAEDLSVARLAERSNLSERTFYRRFVAETGESPAAFVRRVRVAAARTYLETGVPPKQVAVQTGFGSEANLRRAYRAINGRRLST</sequence>
<dbReference type="CDD" id="cd03137">
    <property type="entry name" value="GATase1_AraC_1"/>
    <property type="match status" value="1"/>
</dbReference>
<dbReference type="Pfam" id="PF12833">
    <property type="entry name" value="HTH_18"/>
    <property type="match status" value="1"/>
</dbReference>
<name>A0A7D4C1V8_9SPHN</name>
<dbReference type="Proteomes" id="UP000504693">
    <property type="component" value="Chromosome"/>
</dbReference>
<dbReference type="Gene3D" id="1.10.10.60">
    <property type="entry name" value="Homeodomain-like"/>
    <property type="match status" value="1"/>
</dbReference>
<dbReference type="Pfam" id="PF01965">
    <property type="entry name" value="DJ-1_PfpI"/>
    <property type="match status" value="1"/>
</dbReference>
<dbReference type="SMART" id="SM00342">
    <property type="entry name" value="HTH_ARAC"/>
    <property type="match status" value="1"/>
</dbReference>
<dbReference type="PANTHER" id="PTHR43130">
    <property type="entry name" value="ARAC-FAMILY TRANSCRIPTIONAL REGULATOR"/>
    <property type="match status" value="1"/>
</dbReference>
<evidence type="ECO:0000256" key="1">
    <source>
        <dbReference type="ARBA" id="ARBA00023015"/>
    </source>
</evidence>
<dbReference type="PROSITE" id="PS01124">
    <property type="entry name" value="HTH_ARAC_FAMILY_2"/>
    <property type="match status" value="1"/>
</dbReference>
<dbReference type="InterPro" id="IPR052158">
    <property type="entry name" value="INH-QAR"/>
</dbReference>
<evidence type="ECO:0000259" key="3">
    <source>
        <dbReference type="PROSITE" id="PS01124"/>
    </source>
</evidence>
<dbReference type="SUPFAM" id="SSF52317">
    <property type="entry name" value="Class I glutamine amidotransferase-like"/>
    <property type="match status" value="1"/>
</dbReference>
<dbReference type="InterPro" id="IPR002818">
    <property type="entry name" value="DJ-1/PfpI"/>
</dbReference>
<keyword evidence="2" id="KW-0804">Transcription</keyword>
<dbReference type="GO" id="GO:0003700">
    <property type="term" value="F:DNA-binding transcription factor activity"/>
    <property type="evidence" value="ECO:0007669"/>
    <property type="project" value="InterPro"/>
</dbReference>
<dbReference type="RefSeq" id="WP_173211931.1">
    <property type="nucleotide sequence ID" value="NZ_CP053921.1"/>
</dbReference>
<keyword evidence="5" id="KW-1185">Reference proteome</keyword>
<dbReference type="Gene3D" id="3.40.50.880">
    <property type="match status" value="1"/>
</dbReference>